<dbReference type="Pfam" id="PF00665">
    <property type="entry name" value="rve"/>
    <property type="match status" value="1"/>
</dbReference>
<reference evidence="6" key="1">
    <citation type="journal article" date="2012" name="Nat. Biotechnol.">
        <title>Draft genome sequence of pigeonpea (Cajanus cajan), an orphan legume crop of resource-poor farmers.</title>
        <authorList>
            <person name="Varshney R.K."/>
            <person name="Chen W."/>
            <person name="Li Y."/>
            <person name="Bharti A.K."/>
            <person name="Saxena R.K."/>
            <person name="Schlueter J.A."/>
            <person name="Donoghue M.T."/>
            <person name="Azam S."/>
            <person name="Fan G."/>
            <person name="Whaley A.M."/>
            <person name="Farmer A.D."/>
            <person name="Sheridan J."/>
            <person name="Iwata A."/>
            <person name="Tuteja R."/>
            <person name="Penmetsa R.V."/>
            <person name="Wu W."/>
            <person name="Upadhyaya H.D."/>
            <person name="Yang S.P."/>
            <person name="Shah T."/>
            <person name="Saxena K.B."/>
            <person name="Michael T."/>
            <person name="McCombie W.R."/>
            <person name="Yang B."/>
            <person name="Zhang G."/>
            <person name="Yang H."/>
            <person name="Wang J."/>
            <person name="Spillane C."/>
            <person name="Cook D.R."/>
            <person name="May G.D."/>
            <person name="Xu X."/>
            <person name="Jackson S.A."/>
        </authorList>
    </citation>
    <scope>NUCLEOTIDE SEQUENCE [LARGE SCALE GENOMIC DNA]</scope>
</reference>
<gene>
    <name evidence="6" type="ORF">KK1_046092</name>
</gene>
<dbReference type="InterPro" id="IPR025724">
    <property type="entry name" value="GAG-pre-integrase_dom"/>
</dbReference>
<dbReference type="GO" id="GO:0015074">
    <property type="term" value="P:DNA integration"/>
    <property type="evidence" value="ECO:0007669"/>
    <property type="project" value="InterPro"/>
</dbReference>
<protein>
    <submittedName>
        <fullName evidence="6">Retrovirus-related Pol polyprotein from transposon TNT 1-94</fullName>
    </submittedName>
</protein>
<organism evidence="6 7">
    <name type="scientific">Cajanus cajan</name>
    <name type="common">Pigeon pea</name>
    <name type="synonym">Cajanus indicus</name>
    <dbReference type="NCBI Taxonomy" id="3821"/>
    <lineage>
        <taxon>Eukaryota</taxon>
        <taxon>Viridiplantae</taxon>
        <taxon>Streptophyta</taxon>
        <taxon>Embryophyta</taxon>
        <taxon>Tracheophyta</taxon>
        <taxon>Spermatophyta</taxon>
        <taxon>Magnoliopsida</taxon>
        <taxon>eudicotyledons</taxon>
        <taxon>Gunneridae</taxon>
        <taxon>Pentapetalae</taxon>
        <taxon>rosids</taxon>
        <taxon>fabids</taxon>
        <taxon>Fabales</taxon>
        <taxon>Fabaceae</taxon>
        <taxon>Papilionoideae</taxon>
        <taxon>50 kb inversion clade</taxon>
        <taxon>NPAAA clade</taxon>
        <taxon>indigoferoid/millettioid clade</taxon>
        <taxon>Phaseoleae</taxon>
        <taxon>Cajanus</taxon>
    </lineage>
</organism>
<feature type="domain" description="Integrase catalytic" evidence="5">
    <location>
        <begin position="372"/>
        <end position="538"/>
    </location>
</feature>
<dbReference type="InterPro" id="IPR001584">
    <property type="entry name" value="Integrase_cat-core"/>
</dbReference>
<keyword evidence="4" id="KW-0378">Hydrolase</keyword>
<name>A0A151QS14_CAJCA</name>
<proteinExistence type="predicted"/>
<dbReference type="Pfam" id="PF13976">
    <property type="entry name" value="gag_pre-integrs"/>
    <property type="match status" value="1"/>
</dbReference>
<keyword evidence="7" id="KW-1185">Reference proteome</keyword>
<evidence type="ECO:0000313" key="6">
    <source>
        <dbReference type="EMBL" id="KYP33098.1"/>
    </source>
</evidence>
<dbReference type="EMBL" id="KQ484992">
    <property type="protein sequence ID" value="KYP33098.1"/>
    <property type="molecule type" value="Genomic_DNA"/>
</dbReference>
<dbReference type="Proteomes" id="UP000075243">
    <property type="component" value="Unassembled WGS sequence"/>
</dbReference>
<dbReference type="OMA" id="SEVWHIE"/>
<dbReference type="Gramene" id="C.cajan_42985.t">
    <property type="protein sequence ID" value="C.cajan_42985.t"/>
    <property type="gene ID" value="C.cajan_42985"/>
</dbReference>
<keyword evidence="3" id="KW-0064">Aspartyl protease</keyword>
<evidence type="ECO:0000313" key="7">
    <source>
        <dbReference type="Proteomes" id="UP000075243"/>
    </source>
</evidence>
<keyword evidence="2" id="KW-0479">Metal-binding</keyword>
<evidence type="ECO:0000256" key="3">
    <source>
        <dbReference type="ARBA" id="ARBA00022750"/>
    </source>
</evidence>
<dbReference type="GO" id="GO:0046872">
    <property type="term" value="F:metal ion binding"/>
    <property type="evidence" value="ECO:0007669"/>
    <property type="project" value="UniProtKB-KW"/>
</dbReference>
<dbReference type="InterPro" id="IPR012337">
    <property type="entry name" value="RNaseH-like_sf"/>
</dbReference>
<sequence length="779" mass="88426">MTKDVRSLFIRLPTAKKIWDSIKETYSVSQDASKAYQLYCEEIDEIEKCTMECSKDVETYANKHYKKNLKLNAQHIYIFLAGLDSNLDGVRGRILATIPLPNIQIVYANVCVEANCQEAKFCGTQNKGAAMAMKRSVNSKNGSRKCTHCNGTNHTMDTCFKIHGYPEWHPKGKKEEVLKDNYATVARFVAKSGTPQFACVFFVTGKFTEWIIDTSATNHMTYDKNMFTHLSLNSPVSVIINANGISSLVLGIGAVSISPSLTISNVLNCNLLSVSQLTKSHNCAFSFFPTYCTLQNIHTQEKIGSGKRREGLYYLESEEIWQWHKRLGNPSFSYVKRLFLSLFTCCNISDFKCETCVMAKSHRVIFPINNSRANAPFSIVHSDVWGPAPIPTHNGMRWFVTFVDDCTRMTWLYLLKHKSDVCDIFQVFHKMITTQFDTQIKIIRSDNGGEYYNTKLSNFMKFVGILHQASCPNSPQQNGVAERKNRHLLEVTRSLLIGSNVPSYLWGEALSSAIYLINRVPSSVLNFRRPLDVFSNYCTLNYVNNLPPHIFGCVVYMHGKSTVGCRWVFTIKHKADGSGERYKARLVAKGYTQSYGVDYQETFAPVAKLNTVRVLLSLLAANQDWPLLQFDVKIAFLHGDLMEEVYMDLPPGIPKYSSIPMVRKLKKALYGLKQSPRAWFGRFTKSMTSFGYTQSNSDRTLFLKNNQGKITALIIYVDDMIVTRNDPDEISSLHKSLASEFDMKQLGDLKYFLGIEVARSKHGIFICQRKYVLDLLTET</sequence>
<dbReference type="PANTHER" id="PTHR42648:SF22">
    <property type="entry name" value="REVERSE TRANSCRIPTASE TY1_COPIA-TYPE DOMAIN-CONTAINING PROTEIN"/>
    <property type="match status" value="1"/>
</dbReference>
<accession>A0A151QS14</accession>
<dbReference type="Pfam" id="PF22936">
    <property type="entry name" value="Pol_BBD"/>
    <property type="match status" value="1"/>
</dbReference>
<dbReference type="InterPro" id="IPR013103">
    <property type="entry name" value="RVT_2"/>
</dbReference>
<dbReference type="Gene3D" id="3.30.420.10">
    <property type="entry name" value="Ribonuclease H-like superfamily/Ribonuclease H"/>
    <property type="match status" value="1"/>
</dbReference>
<dbReference type="InterPro" id="IPR036397">
    <property type="entry name" value="RNaseH_sf"/>
</dbReference>
<dbReference type="GO" id="GO:0006508">
    <property type="term" value="P:proteolysis"/>
    <property type="evidence" value="ECO:0007669"/>
    <property type="project" value="UniProtKB-KW"/>
</dbReference>
<dbReference type="GO" id="GO:0003676">
    <property type="term" value="F:nucleic acid binding"/>
    <property type="evidence" value="ECO:0007669"/>
    <property type="project" value="InterPro"/>
</dbReference>
<dbReference type="PANTHER" id="PTHR42648">
    <property type="entry name" value="TRANSPOSASE, PUTATIVE-RELATED"/>
    <property type="match status" value="1"/>
</dbReference>
<dbReference type="AlphaFoldDB" id="A0A151QS14"/>
<keyword evidence="1" id="KW-0645">Protease</keyword>
<evidence type="ECO:0000256" key="2">
    <source>
        <dbReference type="ARBA" id="ARBA00022723"/>
    </source>
</evidence>
<dbReference type="InterPro" id="IPR054722">
    <property type="entry name" value="PolX-like_BBD"/>
</dbReference>
<dbReference type="PROSITE" id="PS50994">
    <property type="entry name" value="INTEGRASE"/>
    <property type="match status" value="1"/>
</dbReference>
<dbReference type="GO" id="GO:0004190">
    <property type="term" value="F:aspartic-type endopeptidase activity"/>
    <property type="evidence" value="ECO:0007669"/>
    <property type="project" value="UniProtKB-KW"/>
</dbReference>
<dbReference type="InterPro" id="IPR043502">
    <property type="entry name" value="DNA/RNA_pol_sf"/>
</dbReference>
<dbReference type="Pfam" id="PF07727">
    <property type="entry name" value="RVT_2"/>
    <property type="match status" value="1"/>
</dbReference>
<evidence type="ECO:0000256" key="1">
    <source>
        <dbReference type="ARBA" id="ARBA00022670"/>
    </source>
</evidence>
<dbReference type="SUPFAM" id="SSF53098">
    <property type="entry name" value="Ribonuclease H-like"/>
    <property type="match status" value="1"/>
</dbReference>
<evidence type="ECO:0000256" key="4">
    <source>
        <dbReference type="ARBA" id="ARBA00022801"/>
    </source>
</evidence>
<evidence type="ECO:0000259" key="5">
    <source>
        <dbReference type="PROSITE" id="PS50994"/>
    </source>
</evidence>
<dbReference type="InterPro" id="IPR039537">
    <property type="entry name" value="Retrotran_Ty1/copia-like"/>
</dbReference>
<dbReference type="SUPFAM" id="SSF56672">
    <property type="entry name" value="DNA/RNA polymerases"/>
    <property type="match status" value="1"/>
</dbReference>